<dbReference type="AlphaFoldDB" id="A0A4Q4SAQ0"/>
<evidence type="ECO:0000313" key="5">
    <source>
        <dbReference type="EMBL" id="RYO67365.1"/>
    </source>
</evidence>
<evidence type="ECO:0000256" key="2">
    <source>
        <dbReference type="ARBA" id="ARBA00023155"/>
    </source>
</evidence>
<protein>
    <recommendedName>
        <fullName evidence="4">C2H2-type domain-containing protein</fullName>
    </recommendedName>
</protein>
<evidence type="ECO:0000256" key="3">
    <source>
        <dbReference type="ARBA" id="ARBA00023242"/>
    </source>
</evidence>
<dbReference type="SUPFAM" id="SSF46689">
    <property type="entry name" value="Homeodomain-like"/>
    <property type="match status" value="1"/>
</dbReference>
<proteinExistence type="predicted"/>
<dbReference type="SMART" id="SM00355">
    <property type="entry name" value="ZnF_C2H2"/>
    <property type="match status" value="2"/>
</dbReference>
<feature type="domain" description="C2H2-type" evidence="4">
    <location>
        <begin position="402"/>
        <end position="425"/>
    </location>
</feature>
<dbReference type="InterPro" id="IPR008422">
    <property type="entry name" value="KN_HD"/>
</dbReference>
<dbReference type="InterPro" id="IPR009057">
    <property type="entry name" value="Homeodomain-like_sf"/>
</dbReference>
<dbReference type="OrthoDB" id="10056939at2759"/>
<keyword evidence="2" id="KW-0371">Homeobox</keyword>
<keyword evidence="6" id="KW-1185">Reference proteome</keyword>
<keyword evidence="3" id="KW-0539">Nucleus</keyword>
<dbReference type="Proteomes" id="UP000293823">
    <property type="component" value="Unassembled WGS sequence"/>
</dbReference>
<feature type="domain" description="C2H2-type" evidence="4">
    <location>
        <begin position="523"/>
        <end position="545"/>
    </location>
</feature>
<reference evidence="6" key="1">
    <citation type="journal article" date="2019" name="bioRxiv">
        <title>Genomics, evolutionary history and diagnostics of the Alternaria alternata species group including apple and Asian pear pathotypes.</title>
        <authorList>
            <person name="Armitage A.D."/>
            <person name="Cockerton H.M."/>
            <person name="Sreenivasaprasad S."/>
            <person name="Woodhall J.W."/>
            <person name="Lane C.R."/>
            <person name="Harrison R.J."/>
            <person name="Clarkson J.P."/>
        </authorList>
    </citation>
    <scope>NUCLEOTIDE SEQUENCE [LARGE SCALE GENOMIC DNA]</scope>
    <source>
        <strain evidence="6">RGR 97.0016</strain>
    </source>
</reference>
<dbReference type="Pfam" id="PF05920">
    <property type="entry name" value="Homeobox_KN"/>
    <property type="match status" value="1"/>
</dbReference>
<organism evidence="5 6">
    <name type="scientific">Alternaria arborescens</name>
    <dbReference type="NCBI Taxonomy" id="156630"/>
    <lineage>
        <taxon>Eukaryota</taxon>
        <taxon>Fungi</taxon>
        <taxon>Dikarya</taxon>
        <taxon>Ascomycota</taxon>
        <taxon>Pezizomycotina</taxon>
        <taxon>Dothideomycetes</taxon>
        <taxon>Pleosporomycetidae</taxon>
        <taxon>Pleosporales</taxon>
        <taxon>Pleosporineae</taxon>
        <taxon>Pleosporaceae</taxon>
        <taxon>Alternaria</taxon>
        <taxon>Alternaria sect. Alternaria</taxon>
    </lineage>
</organism>
<dbReference type="EMBL" id="PEJP01000015">
    <property type="protein sequence ID" value="RYO67365.1"/>
    <property type="molecule type" value="Genomic_DNA"/>
</dbReference>
<evidence type="ECO:0000256" key="1">
    <source>
        <dbReference type="ARBA" id="ARBA00023125"/>
    </source>
</evidence>
<dbReference type="GO" id="GO:0003677">
    <property type="term" value="F:DNA binding"/>
    <property type="evidence" value="ECO:0007669"/>
    <property type="project" value="UniProtKB-KW"/>
</dbReference>
<name>A0A4Q4SAQ0_9PLEO</name>
<dbReference type="GO" id="GO:0006355">
    <property type="term" value="P:regulation of DNA-templated transcription"/>
    <property type="evidence" value="ECO:0007669"/>
    <property type="project" value="InterPro"/>
</dbReference>
<keyword evidence="1" id="KW-0238">DNA-binding</keyword>
<comment type="caution">
    <text evidence="5">The sequence shown here is derived from an EMBL/GenBank/DDBJ whole genome shotgun (WGS) entry which is preliminary data.</text>
</comment>
<gene>
    <name evidence="5" type="ORF">AA0113_g4420</name>
</gene>
<dbReference type="PROSITE" id="PS00028">
    <property type="entry name" value="ZINC_FINGER_C2H2_1"/>
    <property type="match status" value="2"/>
</dbReference>
<accession>A0A4Q4SAQ0</accession>
<dbReference type="Gene3D" id="1.10.10.60">
    <property type="entry name" value="Homeodomain-like"/>
    <property type="match status" value="1"/>
</dbReference>
<evidence type="ECO:0000259" key="4">
    <source>
        <dbReference type="PROSITE" id="PS00028"/>
    </source>
</evidence>
<sequence>MYYTLDLTYSNVRRSLVCAHTVNSSASRSAVLTLPLASCPLYEALQGEDGGDVFEHNANGIQPCPDSSFNSDSDTAQVEEISDRVTYWGCHSGYVSLVDISLDQVIGVRTPDQQQPWLLSDFERTEVVKEHGSLNNPWSTHNVFTIEDNVGNPLHPDAPHVDLWTQDQGPPNLDLIDEQDDNLQTSPSRCESYRIVSKLSERQRRPQVVRDWLSVHASWPYPTPAEKSGLIAATGYTERQLNNCLSNVRTREKHLFDGHVNMGNDGNVPRRERRGGTLANPSHVHPAFVVTTHDISPLSTVSPPARNTNDDNKWFRLSDAGYPTPVGSAASTTHACQDTGTESACKASQNVNGQRNATMPKRKGRRHRAQGYQVGTDEHLLHTTPIQSTSSRLRESDAPFSCTVVGCTRSFKSAFEWKRHEAGVHGHSDREWICMLTDEFKSRSECVFCSEAMDASHLLGKHAIAPCSDKCIVERTFCRKDLLKQHVLHAHLGSEHRLVRKNFKVPQEWSREVESSAIEPDSCWCGFCERSFKSVTTRMDHVAQHFREGLDMRAWNRT</sequence>
<evidence type="ECO:0000313" key="6">
    <source>
        <dbReference type="Proteomes" id="UP000293823"/>
    </source>
</evidence>
<dbReference type="CDD" id="cd00086">
    <property type="entry name" value="homeodomain"/>
    <property type="match status" value="1"/>
</dbReference>
<dbReference type="InterPro" id="IPR001356">
    <property type="entry name" value="HD"/>
</dbReference>
<dbReference type="InterPro" id="IPR013087">
    <property type="entry name" value="Znf_C2H2_type"/>
</dbReference>